<dbReference type="AlphaFoldDB" id="A0A7S8MWC6"/>
<evidence type="ECO:0000256" key="8">
    <source>
        <dbReference type="SAM" id="Phobius"/>
    </source>
</evidence>
<keyword evidence="2" id="KW-0813">Transport</keyword>
<dbReference type="Gene3D" id="1.10.3080.10">
    <property type="entry name" value="Clc chloride channel"/>
    <property type="match status" value="1"/>
</dbReference>
<dbReference type="PANTHER" id="PTHR45711:SF6">
    <property type="entry name" value="CHLORIDE CHANNEL PROTEIN"/>
    <property type="match status" value="1"/>
</dbReference>
<dbReference type="GO" id="GO:0005247">
    <property type="term" value="F:voltage-gated chloride channel activity"/>
    <property type="evidence" value="ECO:0007669"/>
    <property type="project" value="TreeGrafter"/>
</dbReference>
<keyword evidence="10" id="KW-1185">Reference proteome</keyword>
<dbReference type="GO" id="GO:0005886">
    <property type="term" value="C:plasma membrane"/>
    <property type="evidence" value="ECO:0007669"/>
    <property type="project" value="TreeGrafter"/>
</dbReference>
<feature type="transmembrane region" description="Helical" evidence="8">
    <location>
        <begin position="402"/>
        <end position="423"/>
    </location>
</feature>
<evidence type="ECO:0000256" key="7">
    <source>
        <dbReference type="ARBA" id="ARBA00023214"/>
    </source>
</evidence>
<dbReference type="PRINTS" id="PR00762">
    <property type="entry name" value="CLCHANNEL"/>
</dbReference>
<reference evidence="9 10" key="1">
    <citation type="submission" date="2020-11" db="EMBL/GenBank/DDBJ databases">
        <title>Amino acid is mineralized and recycled by bacteria in oceanic microbiome.</title>
        <authorList>
            <person name="Zheng L.Y."/>
        </authorList>
    </citation>
    <scope>NUCLEOTIDE SEQUENCE [LARGE SCALE GENOMIC DNA]</scope>
    <source>
        <strain evidence="9 10">A32-1</strain>
    </source>
</reference>
<evidence type="ECO:0000256" key="2">
    <source>
        <dbReference type="ARBA" id="ARBA00022448"/>
    </source>
</evidence>
<dbReference type="KEGG" id="msf:IT882_14830"/>
<feature type="transmembrane region" description="Helical" evidence="8">
    <location>
        <begin position="167"/>
        <end position="187"/>
    </location>
</feature>
<name>A0A7S8MWC6_9MICO</name>
<feature type="transmembrane region" description="Helical" evidence="8">
    <location>
        <begin position="20"/>
        <end position="46"/>
    </location>
</feature>
<dbReference type="InterPro" id="IPR001807">
    <property type="entry name" value="ClC"/>
</dbReference>
<accession>A0A7S8MWC6</accession>
<keyword evidence="7" id="KW-0868">Chloride</keyword>
<gene>
    <name evidence="9" type="ORF">IT882_14830</name>
</gene>
<dbReference type="RefSeq" id="WP_195692482.1">
    <property type="nucleotide sequence ID" value="NZ_CP064760.1"/>
</dbReference>
<evidence type="ECO:0000313" key="10">
    <source>
        <dbReference type="Proteomes" id="UP000594480"/>
    </source>
</evidence>
<dbReference type="EMBL" id="CP064760">
    <property type="protein sequence ID" value="QPE04404.1"/>
    <property type="molecule type" value="Genomic_DNA"/>
</dbReference>
<keyword evidence="4 8" id="KW-1133">Transmembrane helix</keyword>
<keyword evidence="3 8" id="KW-0812">Transmembrane</keyword>
<evidence type="ECO:0000256" key="6">
    <source>
        <dbReference type="ARBA" id="ARBA00023136"/>
    </source>
</evidence>
<dbReference type="SUPFAM" id="SSF81340">
    <property type="entry name" value="Clc chloride channel"/>
    <property type="match status" value="1"/>
</dbReference>
<evidence type="ECO:0000313" key="9">
    <source>
        <dbReference type="EMBL" id="QPE04404.1"/>
    </source>
</evidence>
<dbReference type="InterPro" id="IPR014743">
    <property type="entry name" value="Cl-channel_core"/>
</dbReference>
<evidence type="ECO:0000256" key="4">
    <source>
        <dbReference type="ARBA" id="ARBA00022989"/>
    </source>
</evidence>
<sequence length="453" mass="45981">MAGNTSSVKTPDGGSGAARQIAILMLLAAVAGLGVGLLGGAFRWCIDQAEHLRIQVFAFAHDQPGWGWVIAIAVTGIGATLAALLVKWVPQAAGSGIQYVEAVERGEEPPSALGVLVAKFVGGVLSIGSGMVLGREGPTVHIGAVLGAEAARRSRRPAADARTLHSALSGAGLAVAFNAPLGGSLFVIEEVAQSVRARIVLPTLTGVAVAVATAWIVVGNAPIFDVKPVPPPDLAQVGVFAVFGLLTGVLGAGYNRLILGFLTAARAARRVPPVAQAAIIGGAVGLLLFFDPLGAGGGDPISQGLLQGDSLIPLVLAATLVIRFLAGPLSYAAGTPGGLFAPLLAIGALWGALCGSLAKLVLPEIADTTVVVFVLVGMTSMFAATIRAPLTGIAVVVEMTAVATVLAPMLAASVCAILVAAALRTRPIYEDLRERMLHPPAVRPVFPSRRDRA</sequence>
<evidence type="ECO:0000256" key="3">
    <source>
        <dbReference type="ARBA" id="ARBA00022692"/>
    </source>
</evidence>
<keyword evidence="6 8" id="KW-0472">Membrane</keyword>
<dbReference type="CDD" id="cd01031">
    <property type="entry name" value="EriC"/>
    <property type="match status" value="1"/>
</dbReference>
<protein>
    <submittedName>
        <fullName evidence="9">ClC family H(+)/Cl(-) exchange transporter</fullName>
    </submittedName>
</protein>
<comment type="subcellular location">
    <subcellularLocation>
        <location evidence="1">Membrane</location>
        <topology evidence="1">Multi-pass membrane protein</topology>
    </subcellularLocation>
</comment>
<feature type="transmembrane region" description="Helical" evidence="8">
    <location>
        <begin position="199"/>
        <end position="218"/>
    </location>
</feature>
<feature type="transmembrane region" description="Helical" evidence="8">
    <location>
        <begin position="66"/>
        <end position="86"/>
    </location>
</feature>
<keyword evidence="5" id="KW-0406">Ion transport</keyword>
<feature type="transmembrane region" description="Helical" evidence="8">
    <location>
        <begin position="271"/>
        <end position="290"/>
    </location>
</feature>
<proteinExistence type="predicted"/>
<dbReference type="Proteomes" id="UP000594480">
    <property type="component" value="Chromosome"/>
</dbReference>
<evidence type="ECO:0000256" key="1">
    <source>
        <dbReference type="ARBA" id="ARBA00004141"/>
    </source>
</evidence>
<dbReference type="PANTHER" id="PTHR45711">
    <property type="entry name" value="CHLORIDE CHANNEL PROTEIN"/>
    <property type="match status" value="1"/>
</dbReference>
<dbReference type="Pfam" id="PF00654">
    <property type="entry name" value="Voltage_CLC"/>
    <property type="match status" value="1"/>
</dbReference>
<organism evidence="9 10">
    <name type="scientific">Microbacterium schleiferi</name>
    <dbReference type="NCBI Taxonomy" id="69362"/>
    <lineage>
        <taxon>Bacteria</taxon>
        <taxon>Bacillati</taxon>
        <taxon>Actinomycetota</taxon>
        <taxon>Actinomycetes</taxon>
        <taxon>Micrococcales</taxon>
        <taxon>Microbacteriaceae</taxon>
        <taxon>Microbacterium</taxon>
    </lineage>
</organism>
<evidence type="ECO:0000256" key="5">
    <source>
        <dbReference type="ARBA" id="ARBA00023065"/>
    </source>
</evidence>
<feature type="transmembrane region" description="Helical" evidence="8">
    <location>
        <begin position="238"/>
        <end position="259"/>
    </location>
</feature>
<feature type="transmembrane region" description="Helical" evidence="8">
    <location>
        <begin position="338"/>
        <end position="358"/>
    </location>
</feature>
<feature type="transmembrane region" description="Helical" evidence="8">
    <location>
        <begin position="370"/>
        <end position="390"/>
    </location>
</feature>